<comment type="caution">
    <text evidence="2">The sequence shown here is derived from an EMBL/GenBank/DDBJ whole genome shotgun (WGS) entry which is preliminary data.</text>
</comment>
<organism evidence="2 3">
    <name type="scientific">Nocardia albiluteola</name>
    <dbReference type="NCBI Taxonomy" id="2842303"/>
    <lineage>
        <taxon>Bacteria</taxon>
        <taxon>Bacillati</taxon>
        <taxon>Actinomycetota</taxon>
        <taxon>Actinomycetes</taxon>
        <taxon>Mycobacteriales</taxon>
        <taxon>Nocardiaceae</taxon>
        <taxon>Nocardia</taxon>
    </lineage>
</organism>
<proteinExistence type="predicted"/>
<keyword evidence="1" id="KW-1133">Transmembrane helix</keyword>
<dbReference type="RefSeq" id="WP_215915613.1">
    <property type="nucleotide sequence ID" value="NZ_JAHKNI010000001.1"/>
</dbReference>
<reference evidence="2 3" key="1">
    <citation type="submission" date="2021-06" db="EMBL/GenBank/DDBJ databases">
        <title>Actinomycetes sequencing.</title>
        <authorList>
            <person name="Shan Q."/>
        </authorList>
    </citation>
    <scope>NUCLEOTIDE SEQUENCE [LARGE SCALE GENOMIC DNA]</scope>
    <source>
        <strain evidence="2 3">NEAU-G5</strain>
    </source>
</reference>
<keyword evidence="3" id="KW-1185">Reference proteome</keyword>
<accession>A0ABS6AS06</accession>
<protein>
    <submittedName>
        <fullName evidence="2">Uncharacterized protein</fullName>
    </submittedName>
</protein>
<keyword evidence="1" id="KW-0472">Membrane</keyword>
<dbReference type="EMBL" id="JAHKNI010000001">
    <property type="protein sequence ID" value="MBU3060816.1"/>
    <property type="molecule type" value="Genomic_DNA"/>
</dbReference>
<evidence type="ECO:0000256" key="1">
    <source>
        <dbReference type="SAM" id="Phobius"/>
    </source>
</evidence>
<dbReference type="Proteomes" id="UP000733379">
    <property type="component" value="Unassembled WGS sequence"/>
</dbReference>
<gene>
    <name evidence="2" type="ORF">KO481_04660</name>
</gene>
<sequence>MMRRMWIVLDVVALLVCIGAAVPSWRTGVESIGFAASADQPAFEATRYSGPWLGLAAVLVAVAGLAVIDLVARCAGRAH</sequence>
<name>A0ABS6AS06_9NOCA</name>
<evidence type="ECO:0000313" key="2">
    <source>
        <dbReference type="EMBL" id="MBU3060816.1"/>
    </source>
</evidence>
<feature type="transmembrane region" description="Helical" evidence="1">
    <location>
        <begin position="50"/>
        <end position="72"/>
    </location>
</feature>
<evidence type="ECO:0000313" key="3">
    <source>
        <dbReference type="Proteomes" id="UP000733379"/>
    </source>
</evidence>
<keyword evidence="1" id="KW-0812">Transmembrane</keyword>